<reference evidence="5" key="1">
    <citation type="journal article" date="2018" name="Nat. Microbiol.">
        <title>Leveraging single-cell genomics to expand the fungal tree of life.</title>
        <authorList>
            <person name="Ahrendt S.R."/>
            <person name="Quandt C.A."/>
            <person name="Ciobanu D."/>
            <person name="Clum A."/>
            <person name="Salamov A."/>
            <person name="Andreopoulos B."/>
            <person name="Cheng J.F."/>
            <person name="Woyke T."/>
            <person name="Pelin A."/>
            <person name="Henrissat B."/>
            <person name="Reynolds N.K."/>
            <person name="Benny G.L."/>
            <person name="Smith M.E."/>
            <person name="James T.Y."/>
            <person name="Grigoriev I.V."/>
        </authorList>
    </citation>
    <scope>NUCLEOTIDE SEQUENCE [LARGE SCALE GENOMIC DNA]</scope>
    <source>
        <strain evidence="5">RSA 1356</strain>
    </source>
</reference>
<dbReference type="GO" id="GO:0005762">
    <property type="term" value="C:mitochondrial large ribosomal subunit"/>
    <property type="evidence" value="ECO:0007669"/>
    <property type="project" value="TreeGrafter"/>
</dbReference>
<dbReference type="InterPro" id="IPR036899">
    <property type="entry name" value="Ribosomal_uL13_sf"/>
</dbReference>
<evidence type="ECO:0000313" key="4">
    <source>
        <dbReference type="EMBL" id="RKP06948.1"/>
    </source>
</evidence>
<name>A0A4P9XM26_9FUNG</name>
<dbReference type="GO" id="GO:0006412">
    <property type="term" value="P:translation"/>
    <property type="evidence" value="ECO:0007669"/>
    <property type="project" value="InterPro"/>
</dbReference>
<dbReference type="HAMAP" id="MF_01366">
    <property type="entry name" value="Ribosomal_uL13"/>
    <property type="match status" value="1"/>
</dbReference>
<dbReference type="PANTHER" id="PTHR11545">
    <property type="entry name" value="RIBOSOMAL PROTEIN L13"/>
    <property type="match status" value="1"/>
</dbReference>
<dbReference type="Pfam" id="PF00572">
    <property type="entry name" value="Ribosomal_L13"/>
    <property type="match status" value="1"/>
</dbReference>
<dbReference type="InterPro" id="IPR005823">
    <property type="entry name" value="Ribosomal_uL13_bac-type"/>
</dbReference>
<protein>
    <submittedName>
        <fullName evidence="4">50S ribosomal protein L13</fullName>
    </submittedName>
</protein>
<gene>
    <name evidence="4" type="ORF">THASP1DRAFT_31239</name>
</gene>
<keyword evidence="3" id="KW-0687">Ribonucleoprotein</keyword>
<accession>A0A4P9XM26</accession>
<keyword evidence="2 4" id="KW-0689">Ribosomal protein</keyword>
<dbReference type="STRING" id="78915.A0A4P9XM26"/>
<dbReference type="SUPFAM" id="SSF52161">
    <property type="entry name" value="Ribosomal protein L13"/>
    <property type="match status" value="1"/>
</dbReference>
<dbReference type="InterPro" id="IPR005822">
    <property type="entry name" value="Ribosomal_uL13"/>
</dbReference>
<dbReference type="GO" id="GO:0017148">
    <property type="term" value="P:negative regulation of translation"/>
    <property type="evidence" value="ECO:0007669"/>
    <property type="project" value="TreeGrafter"/>
</dbReference>
<organism evidence="4 5">
    <name type="scientific">Thamnocephalis sphaerospora</name>
    <dbReference type="NCBI Taxonomy" id="78915"/>
    <lineage>
        <taxon>Eukaryota</taxon>
        <taxon>Fungi</taxon>
        <taxon>Fungi incertae sedis</taxon>
        <taxon>Zoopagomycota</taxon>
        <taxon>Zoopagomycotina</taxon>
        <taxon>Zoopagomycetes</taxon>
        <taxon>Zoopagales</taxon>
        <taxon>Sigmoideomycetaceae</taxon>
        <taxon>Thamnocephalis</taxon>
    </lineage>
</organism>
<dbReference type="EMBL" id="KZ992789">
    <property type="protein sequence ID" value="RKP06948.1"/>
    <property type="molecule type" value="Genomic_DNA"/>
</dbReference>
<dbReference type="AlphaFoldDB" id="A0A4P9XM26"/>
<dbReference type="OrthoDB" id="274622at2759"/>
<dbReference type="CDD" id="cd00392">
    <property type="entry name" value="Ribosomal_L13"/>
    <property type="match status" value="1"/>
</dbReference>
<dbReference type="Proteomes" id="UP000271241">
    <property type="component" value="Unassembled WGS sequence"/>
</dbReference>
<comment type="similarity">
    <text evidence="1">Belongs to the universal ribosomal protein uL13 family.</text>
</comment>
<evidence type="ECO:0000256" key="2">
    <source>
        <dbReference type="ARBA" id="ARBA00022980"/>
    </source>
</evidence>
<evidence type="ECO:0000313" key="5">
    <source>
        <dbReference type="Proteomes" id="UP000271241"/>
    </source>
</evidence>
<evidence type="ECO:0000256" key="1">
    <source>
        <dbReference type="ARBA" id="ARBA00006227"/>
    </source>
</evidence>
<dbReference type="Gene3D" id="3.90.1180.10">
    <property type="entry name" value="Ribosomal protein L13"/>
    <property type="match status" value="1"/>
</dbReference>
<dbReference type="GO" id="GO:0003729">
    <property type="term" value="F:mRNA binding"/>
    <property type="evidence" value="ECO:0007669"/>
    <property type="project" value="TreeGrafter"/>
</dbReference>
<dbReference type="NCBIfam" id="TIGR01066">
    <property type="entry name" value="rplM_bact"/>
    <property type="match status" value="1"/>
</dbReference>
<dbReference type="GO" id="GO:0003735">
    <property type="term" value="F:structural constituent of ribosome"/>
    <property type="evidence" value="ECO:0007669"/>
    <property type="project" value="InterPro"/>
</dbReference>
<dbReference type="PANTHER" id="PTHR11545:SF2">
    <property type="entry name" value="LARGE RIBOSOMAL SUBUNIT PROTEIN UL13M"/>
    <property type="match status" value="1"/>
</dbReference>
<proteinExistence type="inferred from homology"/>
<dbReference type="PIRSF" id="PIRSF002181">
    <property type="entry name" value="Ribosomal_L13"/>
    <property type="match status" value="1"/>
</dbReference>
<sequence>MSQAVGKTALAYARVWHIVDANERILGRMATRIATTLMGKHKPIYDPAADCGDYVVVINAKSVKVTGRKAQQKMYRHHTGYPGGLKEIPFERMIERKPDEVIRKAVSGMLPKNRLRDVRLKRLLIFPDEKHPYAANIVKRYNEKV</sequence>
<evidence type="ECO:0000256" key="3">
    <source>
        <dbReference type="ARBA" id="ARBA00023274"/>
    </source>
</evidence>
<keyword evidence="5" id="KW-1185">Reference proteome</keyword>